<protein>
    <submittedName>
        <fullName evidence="2">Uncharacterized protein</fullName>
    </submittedName>
</protein>
<evidence type="ECO:0000313" key="3">
    <source>
        <dbReference type="Proteomes" id="UP000001072"/>
    </source>
</evidence>
<feature type="region of interest" description="Disordered" evidence="1">
    <location>
        <begin position="217"/>
        <end position="236"/>
    </location>
</feature>
<name>F4SA21_MELLP</name>
<dbReference type="KEGG" id="mlr:MELLADRAFT_95640"/>
<evidence type="ECO:0000256" key="1">
    <source>
        <dbReference type="SAM" id="MobiDB-lite"/>
    </source>
</evidence>
<dbReference type="EMBL" id="GL883175">
    <property type="protein sequence ID" value="EGF98514.1"/>
    <property type="molecule type" value="Genomic_DNA"/>
</dbReference>
<dbReference type="HOGENOM" id="CLU_368042_0_0_1"/>
<feature type="compositionally biased region" description="Polar residues" evidence="1">
    <location>
        <begin position="102"/>
        <end position="113"/>
    </location>
</feature>
<evidence type="ECO:0000313" key="2">
    <source>
        <dbReference type="EMBL" id="EGF98514.1"/>
    </source>
</evidence>
<dbReference type="InParanoid" id="F4SA21"/>
<dbReference type="Proteomes" id="UP000001072">
    <property type="component" value="Unassembled WGS sequence"/>
</dbReference>
<dbReference type="GeneID" id="18937302"/>
<dbReference type="AlphaFoldDB" id="F4SA21"/>
<feature type="compositionally biased region" description="Basic and acidic residues" evidence="1">
    <location>
        <begin position="177"/>
        <end position="194"/>
    </location>
</feature>
<feature type="region of interest" description="Disordered" evidence="1">
    <location>
        <begin position="719"/>
        <end position="757"/>
    </location>
</feature>
<accession>F4SA21</accession>
<keyword evidence="3" id="KW-1185">Reference proteome</keyword>
<organism evidence="3">
    <name type="scientific">Melampsora larici-populina (strain 98AG31 / pathotype 3-4-7)</name>
    <name type="common">Poplar leaf rust fungus</name>
    <dbReference type="NCBI Taxonomy" id="747676"/>
    <lineage>
        <taxon>Eukaryota</taxon>
        <taxon>Fungi</taxon>
        <taxon>Dikarya</taxon>
        <taxon>Basidiomycota</taxon>
        <taxon>Pucciniomycotina</taxon>
        <taxon>Pucciniomycetes</taxon>
        <taxon>Pucciniales</taxon>
        <taxon>Melampsoraceae</taxon>
        <taxon>Melampsora</taxon>
    </lineage>
</organism>
<sequence length="757" mass="84264">MSDLAPMNFVFSYENRHLIAHKPPCLDTAKTEVKDLFNLSLEPKLINFHACLHHLGCDHRSLLAEVTPSSWPGLGPNTHLIITQSSNVISSSSTTRPDSDSQPISRSASSSGRTMLISEEATFKTTQVATKTKHKKALTDEQFYHENVKQNVSPIPLPRKPLHISSLKKLPANPRSLLDRREKPVPKPIEDKPRSPLISPQARVPLSPLKPNTYLVDVSVGRTPDSPSLPHSEPPLEISVRPEAEQEDQNLDQGTRLQDQPVQESQSQPENWDNLQLMLDSLLAISPTSESPAPFLPPLLDHPLELPYFNQDDSDDDEQVEIFSHQNENVTVQVETDDTAPLKPLDKEVQGTYIEALTRRLTVTPVSLSAPSSPSYYFTLESPAQGLGYDPSHLTNSPVPMPTHGLEIPEKLFGLKSPYELEDENQFVVEKLIPENPETRPQVTTEKAAESYHEGNPKLEGLEQLSSAKLALMKLRARKREQEQSDSQIISISHRGLTVESKTSEDQVLEDIQCMDVLPTEETSVTTASDPLILADTAEFGPSRQNNTIETVDADHVEETEPRAKISEKLSQKQLLRLLLIPKGQIQLSVFSTNTNSPAPKFSVTIDQSRSVIDLMAYISSQPEFSDESEYHSLWLQDPDGNTEREISKQGTIKEAKLQTGDRLRFGTRAKSTRRKTRMSVMSKLFKEEDEAMLPMTPQMRDETEKSLTRPGVAIRKRGTLNISSISRRSGLPGSPARLGSSRIPPGSVKPSVNLSK</sequence>
<feature type="region of interest" description="Disordered" evidence="1">
    <location>
        <begin position="88"/>
        <end position="113"/>
    </location>
</feature>
<reference evidence="3" key="1">
    <citation type="journal article" date="2011" name="Proc. Natl. Acad. Sci. U.S.A.">
        <title>Obligate biotrophy features unraveled by the genomic analysis of rust fungi.</title>
        <authorList>
            <person name="Duplessis S."/>
            <person name="Cuomo C.A."/>
            <person name="Lin Y.-C."/>
            <person name="Aerts A."/>
            <person name="Tisserant E."/>
            <person name="Veneault-Fourrey C."/>
            <person name="Joly D.L."/>
            <person name="Hacquard S."/>
            <person name="Amselem J."/>
            <person name="Cantarel B.L."/>
            <person name="Chiu R."/>
            <person name="Coutinho P.M."/>
            <person name="Feau N."/>
            <person name="Field M."/>
            <person name="Frey P."/>
            <person name="Gelhaye E."/>
            <person name="Goldberg J."/>
            <person name="Grabherr M.G."/>
            <person name="Kodira C.D."/>
            <person name="Kohler A."/>
            <person name="Kuees U."/>
            <person name="Lindquist E.A."/>
            <person name="Lucas S.M."/>
            <person name="Mago R."/>
            <person name="Mauceli E."/>
            <person name="Morin E."/>
            <person name="Murat C."/>
            <person name="Pangilinan J.L."/>
            <person name="Park R."/>
            <person name="Pearson M."/>
            <person name="Quesneville H."/>
            <person name="Rouhier N."/>
            <person name="Sakthikumar S."/>
            <person name="Salamov A.A."/>
            <person name="Schmutz J."/>
            <person name="Selles B."/>
            <person name="Shapiro H."/>
            <person name="Tanguay P."/>
            <person name="Tuskan G.A."/>
            <person name="Henrissat B."/>
            <person name="Van de Peer Y."/>
            <person name="Rouze P."/>
            <person name="Ellis J.G."/>
            <person name="Dodds P.N."/>
            <person name="Schein J.E."/>
            <person name="Zhong S."/>
            <person name="Hamelin R.C."/>
            <person name="Grigoriev I.V."/>
            <person name="Szabo L.J."/>
            <person name="Martin F."/>
        </authorList>
    </citation>
    <scope>NUCLEOTIDE SEQUENCE [LARGE SCALE GENOMIC DNA]</scope>
    <source>
        <strain evidence="3">98AG31 / pathotype 3-4-7</strain>
    </source>
</reference>
<dbReference type="OrthoDB" id="10486661at2759"/>
<dbReference type="VEuPathDB" id="FungiDB:MELLADRAFT_95640"/>
<gene>
    <name evidence="2" type="ORF">MELLADRAFT_95640</name>
</gene>
<feature type="compositionally biased region" description="Low complexity" evidence="1">
    <location>
        <begin position="226"/>
        <end position="236"/>
    </location>
</feature>
<feature type="region of interest" description="Disordered" evidence="1">
    <location>
        <begin position="152"/>
        <end position="209"/>
    </location>
</feature>
<proteinExistence type="predicted"/>
<dbReference type="RefSeq" id="XP_007418233.1">
    <property type="nucleotide sequence ID" value="XM_007418171.1"/>
</dbReference>